<dbReference type="PANTHER" id="PTHR31105">
    <property type="entry name" value="EXTRA-LARGE G-PROTEIN-LIKE"/>
    <property type="match status" value="1"/>
</dbReference>
<protein>
    <submittedName>
        <fullName evidence="5">Protein ENHANCED DISEASE RESISTANCE 4-like</fullName>
    </submittedName>
</protein>
<dbReference type="RefSeq" id="XP_027339332.1">
    <property type="nucleotide sequence ID" value="XM_027483531.1"/>
</dbReference>
<feature type="compositionally biased region" description="Basic and acidic residues" evidence="1">
    <location>
        <begin position="278"/>
        <end position="290"/>
    </location>
</feature>
<evidence type="ECO:0000313" key="4">
    <source>
        <dbReference type="Proteomes" id="UP000694853"/>
    </source>
</evidence>
<feature type="compositionally biased region" description="Polar residues" evidence="1">
    <location>
        <begin position="342"/>
        <end position="356"/>
    </location>
</feature>
<evidence type="ECO:0000259" key="3">
    <source>
        <dbReference type="Pfam" id="PF22910"/>
    </source>
</evidence>
<dbReference type="Proteomes" id="UP000694853">
    <property type="component" value="Unplaced"/>
</dbReference>
<dbReference type="PANTHER" id="PTHR31105:SF38">
    <property type="entry name" value="PROTEIN ENHANCED DISEASE RESISTANCE 4"/>
    <property type="match status" value="1"/>
</dbReference>
<feature type="domain" description="Enhanced disease resistance 4-like N-terminal" evidence="3">
    <location>
        <begin position="8"/>
        <end position="41"/>
    </location>
</feature>
<gene>
    <name evidence="5" type="primary">LOC113853078</name>
</gene>
<feature type="compositionally biased region" description="Acidic residues" evidence="1">
    <location>
        <begin position="291"/>
        <end position="300"/>
    </location>
</feature>
<feature type="compositionally biased region" description="Acidic residues" evidence="1">
    <location>
        <begin position="182"/>
        <end position="192"/>
    </location>
</feature>
<dbReference type="InterPro" id="IPR055126">
    <property type="entry name" value="EDR4-like_N"/>
</dbReference>
<accession>A0A8B8K6E4</accession>
<feature type="region of interest" description="Disordered" evidence="1">
    <location>
        <begin position="380"/>
        <end position="441"/>
    </location>
</feature>
<dbReference type="Pfam" id="PF22910">
    <property type="entry name" value="EDR4-like_1st"/>
    <property type="match status" value="1"/>
</dbReference>
<evidence type="ECO:0000313" key="5">
    <source>
        <dbReference type="RefSeq" id="XP_027339332.1"/>
    </source>
</evidence>
<dbReference type="InterPro" id="IPR040244">
    <property type="entry name" value="EDR4-like"/>
</dbReference>
<dbReference type="AlphaFoldDB" id="A0A8B8K6E4"/>
<evidence type="ECO:0000259" key="2">
    <source>
        <dbReference type="Pfam" id="PF11331"/>
    </source>
</evidence>
<organism evidence="4 5">
    <name type="scientific">Abrus precatorius</name>
    <name type="common">Indian licorice</name>
    <name type="synonym">Glycine abrus</name>
    <dbReference type="NCBI Taxonomy" id="3816"/>
    <lineage>
        <taxon>Eukaryota</taxon>
        <taxon>Viridiplantae</taxon>
        <taxon>Streptophyta</taxon>
        <taxon>Embryophyta</taxon>
        <taxon>Tracheophyta</taxon>
        <taxon>Spermatophyta</taxon>
        <taxon>Magnoliopsida</taxon>
        <taxon>eudicotyledons</taxon>
        <taxon>Gunneridae</taxon>
        <taxon>Pentapetalae</taxon>
        <taxon>rosids</taxon>
        <taxon>fabids</taxon>
        <taxon>Fabales</taxon>
        <taxon>Fabaceae</taxon>
        <taxon>Papilionoideae</taxon>
        <taxon>50 kb inversion clade</taxon>
        <taxon>NPAAA clade</taxon>
        <taxon>indigoferoid/millettioid clade</taxon>
        <taxon>Abreae</taxon>
        <taxon>Abrus</taxon>
    </lineage>
</organism>
<dbReference type="InterPro" id="IPR021480">
    <property type="entry name" value="Zinc_ribbon_12"/>
</dbReference>
<dbReference type="GO" id="GO:1900150">
    <property type="term" value="P:regulation of defense response to fungus"/>
    <property type="evidence" value="ECO:0007669"/>
    <property type="project" value="InterPro"/>
</dbReference>
<reference evidence="5" key="2">
    <citation type="submission" date="2025-08" db="UniProtKB">
        <authorList>
            <consortium name="RefSeq"/>
        </authorList>
    </citation>
    <scope>IDENTIFICATION</scope>
    <source>
        <tissue evidence="5">Young leaves</tissue>
    </source>
</reference>
<feature type="region of interest" description="Disordered" evidence="1">
    <location>
        <begin position="278"/>
        <end position="364"/>
    </location>
</feature>
<feature type="compositionally biased region" description="Polar residues" evidence="1">
    <location>
        <begin position="416"/>
        <end position="429"/>
    </location>
</feature>
<feature type="compositionally biased region" description="Polar residues" evidence="1">
    <location>
        <begin position="313"/>
        <end position="327"/>
    </location>
</feature>
<proteinExistence type="predicted"/>
<reference evidence="4" key="1">
    <citation type="journal article" date="2019" name="Toxins">
        <title>Detection of Abrin-Like and Prepropulchellin-Like Toxin Genes and Transcripts Using Whole Genome Sequencing and Full-Length Transcript Sequencing of Abrus precatorius.</title>
        <authorList>
            <person name="Hovde B.T."/>
            <person name="Daligault H.E."/>
            <person name="Hanschen E.R."/>
            <person name="Kunde Y.A."/>
            <person name="Johnson M.B."/>
            <person name="Starkenburg S.R."/>
            <person name="Johnson S.L."/>
        </authorList>
    </citation>
    <scope>NUCLEOTIDE SEQUENCE [LARGE SCALE GENOMIC DNA]</scope>
</reference>
<dbReference type="Pfam" id="PF11331">
    <property type="entry name" value="Zn_ribbon_12"/>
    <property type="match status" value="1"/>
</dbReference>
<keyword evidence="4" id="KW-1185">Reference proteome</keyword>
<evidence type="ECO:0000256" key="1">
    <source>
        <dbReference type="SAM" id="MobiDB-lite"/>
    </source>
</evidence>
<dbReference type="GeneID" id="113853078"/>
<dbReference type="KEGG" id="aprc:113853078"/>
<feature type="domain" description="Probable zinc-ribbon" evidence="2">
    <location>
        <begin position="734"/>
        <end position="778"/>
    </location>
</feature>
<sequence>MSGELVPKLRVVRCPKCQLLLPEPPGCVLYKCGECGTTLQAKKRTSVSMNSESSIQDIDAAPRNVLKTKTTTSSGEYHLDGNVGKGQNENGECNVGQLVPCIVSDEGMETELDIYKLSHRRHRVSNKGFSTSYKITHSEIEEIHDENLLEESKEESAFAWDEDGNNDKSSLVGVKSEKEITEGDLEGEEELISESGGEDANKDKSTLAGANPEVQSTGSDAEGAKDLNNGNLLQEGAEEELSSALDGLDANNDKSALVGEYLEVEITGSNIAQELNSERLELEGAEHAFDGEDSNNDESPVEGAKPEVDTKESASTTKRSSRENSGSILHVTPGKLEEVKSSNHVTSNKQQKQAQKNVHRGSNCVRSMDISDTTEIVDHSSELSGVGKLSKSPTNRSSYAYDGSPSSYDGMGDRLSIQNSGSFDNTNTIEHGVSEGRIRKGKGVVNSALPRDLETQHQSHLPNAKHHAMKENRGTQNKVLETTRHGHRRWMRTKRDEFLPKIPFQRSGSHSHYERGGSSYQIHDELYHSTSFLSPDSFEDHQENVKLWRMIHKLQDQLNRTRYMSGETNGRLSKGVSYKGNHVSPYHSLDLHEGRRFAHGLNYPSCNGRCSHGVNWHQRHNKFSRIPYSAEATSSAHHVDHSCYHCCSQEKHFSADMPPHVLFHHEELHRSYPGLDCCSFSHHSYPSSPQWFTKLPPVYGHETKSNDQRHRAPELRKYLRQKKNLAKRHQRPVAGGAPFVTCPKCFKLLQLPADFILFKRACHKLICGECSEVLKFSLHGSHIVYFSPNNAIVPPSCDVDDQSEVISSSNVLPAAHANYYHYSPAEPISYYDDYGLSVSKSYSSEGEPVSLTRFHTLLHSSEHDSRSVSRGTFEPSKEEKITPRCSSLRKATVETDESAIFSTNLSVAKKLSTPPKTSLHLLMGYSSPSQVIRGTRSSV</sequence>
<dbReference type="OrthoDB" id="1930285at2759"/>
<name>A0A8B8K6E4_ABRPR</name>
<feature type="region of interest" description="Disordered" evidence="1">
    <location>
        <begin position="154"/>
        <end position="228"/>
    </location>
</feature>